<dbReference type="NCBIfam" id="TIGR00494">
    <property type="entry name" value="crcB"/>
    <property type="match status" value="1"/>
</dbReference>
<dbReference type="STRING" id="1122192.SAMN02745673_04263"/>
<evidence type="ECO:0000313" key="11">
    <source>
        <dbReference type="EMBL" id="SKA34216.1"/>
    </source>
</evidence>
<keyword evidence="4 10" id="KW-1133">Transmembrane helix</keyword>
<keyword evidence="10" id="KW-0813">Transport</keyword>
<evidence type="ECO:0000256" key="4">
    <source>
        <dbReference type="ARBA" id="ARBA00022989"/>
    </source>
</evidence>
<dbReference type="GO" id="GO:0005886">
    <property type="term" value="C:plasma membrane"/>
    <property type="evidence" value="ECO:0007669"/>
    <property type="project" value="UniProtKB-SubCell"/>
</dbReference>
<dbReference type="GO" id="GO:0046872">
    <property type="term" value="F:metal ion binding"/>
    <property type="evidence" value="ECO:0007669"/>
    <property type="project" value="UniProtKB-KW"/>
</dbReference>
<evidence type="ECO:0000256" key="9">
    <source>
        <dbReference type="ARBA" id="ARBA00049940"/>
    </source>
</evidence>
<evidence type="ECO:0000256" key="2">
    <source>
        <dbReference type="ARBA" id="ARBA00022475"/>
    </source>
</evidence>
<protein>
    <recommendedName>
        <fullName evidence="10">Fluoride-specific ion channel FluC</fullName>
    </recommendedName>
</protein>
<evidence type="ECO:0000256" key="7">
    <source>
        <dbReference type="ARBA" id="ARBA00035120"/>
    </source>
</evidence>
<keyword evidence="2 10" id="KW-1003">Cell membrane</keyword>
<evidence type="ECO:0000313" key="12">
    <source>
        <dbReference type="Proteomes" id="UP000190637"/>
    </source>
</evidence>
<dbReference type="InterPro" id="IPR003691">
    <property type="entry name" value="FluC"/>
</dbReference>
<accession>A0A1T4T159</accession>
<dbReference type="AlphaFoldDB" id="A0A1T4T159"/>
<dbReference type="Proteomes" id="UP000190637">
    <property type="component" value="Unassembled WGS sequence"/>
</dbReference>
<keyword evidence="10" id="KW-0915">Sodium</keyword>
<comment type="catalytic activity">
    <reaction evidence="8">
        <text>fluoride(in) = fluoride(out)</text>
        <dbReference type="Rhea" id="RHEA:76159"/>
        <dbReference type="ChEBI" id="CHEBI:17051"/>
    </reaction>
    <physiologicalReaction direction="left-to-right" evidence="8">
        <dbReference type="Rhea" id="RHEA:76160"/>
    </physiologicalReaction>
</comment>
<reference evidence="11 12" key="1">
    <citation type="submission" date="2017-02" db="EMBL/GenBank/DDBJ databases">
        <authorList>
            <person name="Peterson S.W."/>
        </authorList>
    </citation>
    <scope>NUCLEOTIDE SEQUENCE [LARGE SCALE GENOMIC DNA]</scope>
    <source>
        <strain evidence="11 12">DSM 45154</strain>
    </source>
</reference>
<organism evidence="11 12">
    <name type="scientific">Marinactinospora thermotolerans DSM 45154</name>
    <dbReference type="NCBI Taxonomy" id="1122192"/>
    <lineage>
        <taxon>Bacteria</taxon>
        <taxon>Bacillati</taxon>
        <taxon>Actinomycetota</taxon>
        <taxon>Actinomycetes</taxon>
        <taxon>Streptosporangiales</taxon>
        <taxon>Nocardiopsidaceae</taxon>
        <taxon>Marinactinospora</taxon>
    </lineage>
</organism>
<evidence type="ECO:0000256" key="1">
    <source>
        <dbReference type="ARBA" id="ARBA00004651"/>
    </source>
</evidence>
<evidence type="ECO:0000256" key="3">
    <source>
        <dbReference type="ARBA" id="ARBA00022692"/>
    </source>
</evidence>
<dbReference type="EMBL" id="FUWS01000013">
    <property type="protein sequence ID" value="SKA34216.1"/>
    <property type="molecule type" value="Genomic_DNA"/>
</dbReference>
<dbReference type="RefSeq" id="WP_078763516.1">
    <property type="nucleotide sequence ID" value="NZ_FUWS01000013.1"/>
</dbReference>
<feature type="transmembrane region" description="Helical" evidence="10">
    <location>
        <begin position="91"/>
        <end position="115"/>
    </location>
</feature>
<gene>
    <name evidence="10" type="primary">fluC</name>
    <name evidence="10" type="synonym">crcB</name>
    <name evidence="11" type="ORF">SAMN02745673_04263</name>
</gene>
<dbReference type="GO" id="GO:0062054">
    <property type="term" value="F:fluoride channel activity"/>
    <property type="evidence" value="ECO:0007669"/>
    <property type="project" value="UniProtKB-UniRule"/>
</dbReference>
<proteinExistence type="inferred from homology"/>
<name>A0A1T4T159_9ACTN</name>
<evidence type="ECO:0000256" key="5">
    <source>
        <dbReference type="ARBA" id="ARBA00023136"/>
    </source>
</evidence>
<dbReference type="PANTHER" id="PTHR28259:SF1">
    <property type="entry name" value="FLUORIDE EXPORT PROTEIN 1-RELATED"/>
    <property type="match status" value="1"/>
</dbReference>
<dbReference type="GO" id="GO:0140114">
    <property type="term" value="P:cellular detoxification of fluoride"/>
    <property type="evidence" value="ECO:0007669"/>
    <property type="project" value="UniProtKB-UniRule"/>
</dbReference>
<feature type="transmembrane region" description="Helical" evidence="10">
    <location>
        <begin position="60"/>
        <end position="79"/>
    </location>
</feature>
<comment type="similarity">
    <text evidence="7 10">Belongs to the fluoride channel Fluc/FEX (TC 1.A.43) family.</text>
</comment>
<feature type="transmembrane region" description="Helical" evidence="10">
    <location>
        <begin position="32"/>
        <end position="53"/>
    </location>
</feature>
<dbReference type="PANTHER" id="PTHR28259">
    <property type="entry name" value="FLUORIDE EXPORT PROTEIN 1-RELATED"/>
    <property type="match status" value="1"/>
</dbReference>
<comment type="function">
    <text evidence="9 10">Fluoride-specific ion channel. Important for reducing fluoride concentration in the cell, thus reducing its toxicity.</text>
</comment>
<evidence type="ECO:0000256" key="6">
    <source>
        <dbReference type="ARBA" id="ARBA00023303"/>
    </source>
</evidence>
<feature type="binding site" evidence="10">
    <location>
        <position position="69"/>
    </location>
    <ligand>
        <name>Na(+)</name>
        <dbReference type="ChEBI" id="CHEBI:29101"/>
        <note>structural</note>
    </ligand>
</feature>
<dbReference type="HAMAP" id="MF_00454">
    <property type="entry name" value="FluC"/>
    <property type="match status" value="1"/>
</dbReference>
<evidence type="ECO:0000256" key="8">
    <source>
        <dbReference type="ARBA" id="ARBA00035585"/>
    </source>
</evidence>
<evidence type="ECO:0000256" key="10">
    <source>
        <dbReference type="HAMAP-Rule" id="MF_00454"/>
    </source>
</evidence>
<keyword evidence="3 10" id="KW-0812">Transmembrane</keyword>
<keyword evidence="12" id="KW-1185">Reference proteome</keyword>
<keyword evidence="5 10" id="KW-0472">Membrane</keyword>
<sequence>MSVLLVAVGAAVGAPLRYLVSRFVQARHDSAFPWGTHVVNVVGCLLIGMVGALTLPGWGMVLVVTGFLGAFTTYSTFAYETFQLAVGRRFLLAVINAAVTVAAGMGAFVLGEAIVRALTG</sequence>
<dbReference type="Pfam" id="PF02537">
    <property type="entry name" value="CRCB"/>
    <property type="match status" value="1"/>
</dbReference>
<comment type="activity regulation">
    <text evidence="10">Na(+) is not transported, but it plays an essential structural role and its presence is essential for fluoride channel function.</text>
</comment>
<keyword evidence="10" id="KW-0406">Ion transport</keyword>
<comment type="subcellular location">
    <subcellularLocation>
        <location evidence="1 10">Cell membrane</location>
        <topology evidence="1 10">Multi-pass membrane protein</topology>
    </subcellularLocation>
</comment>
<dbReference type="OrthoDB" id="5148600at2"/>
<keyword evidence="10" id="KW-0479">Metal-binding</keyword>
<keyword evidence="6 10" id="KW-0407">Ion channel</keyword>
<feature type="binding site" evidence="10">
    <location>
        <position position="72"/>
    </location>
    <ligand>
        <name>Na(+)</name>
        <dbReference type="ChEBI" id="CHEBI:29101"/>
        <note>structural</note>
    </ligand>
</feature>